<accession>A0A8H4QTI0</accession>
<evidence type="ECO:0000256" key="1">
    <source>
        <dbReference type="SAM" id="MobiDB-lite"/>
    </source>
</evidence>
<dbReference type="Proteomes" id="UP000521872">
    <property type="component" value="Unassembled WGS sequence"/>
</dbReference>
<sequence length="147" mass="16814">MPHVPDPKHWDTVSYGRQKRYRCKVCMNGREFDVYKAIRHEKSDTHQRHIVYAQQREERLKLIQENPDLEENPYGSPAELDALFRSVYYGFEKSPPASSSNPKSTERASNTPTTVQSTASNLDAGLAFALDQFRTQAQPETSTNPEP</sequence>
<evidence type="ECO:0000313" key="2">
    <source>
        <dbReference type="EMBL" id="KAF4616898.1"/>
    </source>
</evidence>
<comment type="caution">
    <text evidence="2">The sequence shown here is derived from an EMBL/GenBank/DDBJ whole genome shotgun (WGS) entry which is preliminary data.</text>
</comment>
<feature type="compositionally biased region" description="Polar residues" evidence="1">
    <location>
        <begin position="107"/>
        <end position="121"/>
    </location>
</feature>
<feature type="compositionally biased region" description="Polar residues" evidence="1">
    <location>
        <begin position="133"/>
        <end position="147"/>
    </location>
</feature>
<evidence type="ECO:0000313" key="3">
    <source>
        <dbReference type="Proteomes" id="UP000521872"/>
    </source>
</evidence>
<dbReference type="EMBL" id="JAACJL010000031">
    <property type="protein sequence ID" value="KAF4616898.1"/>
    <property type="molecule type" value="Genomic_DNA"/>
</dbReference>
<dbReference type="AlphaFoldDB" id="A0A8H4QTI0"/>
<reference evidence="2 3" key="1">
    <citation type="submission" date="2019-12" db="EMBL/GenBank/DDBJ databases">
        <authorList>
            <person name="Floudas D."/>
            <person name="Bentzer J."/>
            <person name="Ahren D."/>
            <person name="Johansson T."/>
            <person name="Persson P."/>
            <person name="Tunlid A."/>
        </authorList>
    </citation>
    <scope>NUCLEOTIDE SEQUENCE [LARGE SCALE GENOMIC DNA]</scope>
    <source>
        <strain evidence="2 3">CBS 102.39</strain>
    </source>
</reference>
<protein>
    <submittedName>
        <fullName evidence="2">Uncharacterized protein</fullName>
    </submittedName>
</protein>
<feature type="compositionally biased region" description="Low complexity" evidence="1">
    <location>
        <begin position="93"/>
        <end position="103"/>
    </location>
</feature>
<keyword evidence="3" id="KW-1185">Reference proteome</keyword>
<organism evidence="2 3">
    <name type="scientific">Agrocybe pediades</name>
    <dbReference type="NCBI Taxonomy" id="84607"/>
    <lineage>
        <taxon>Eukaryota</taxon>
        <taxon>Fungi</taxon>
        <taxon>Dikarya</taxon>
        <taxon>Basidiomycota</taxon>
        <taxon>Agaricomycotina</taxon>
        <taxon>Agaricomycetes</taxon>
        <taxon>Agaricomycetidae</taxon>
        <taxon>Agaricales</taxon>
        <taxon>Agaricineae</taxon>
        <taxon>Strophariaceae</taxon>
        <taxon>Agrocybe</taxon>
    </lineage>
</organism>
<gene>
    <name evidence="2" type="ORF">D9613_008760</name>
</gene>
<feature type="region of interest" description="Disordered" evidence="1">
    <location>
        <begin position="93"/>
        <end position="147"/>
    </location>
</feature>
<proteinExistence type="predicted"/>
<name>A0A8H4QTI0_9AGAR</name>